<accession>A0A0S2CFC5</accession>
<dbReference type="GO" id="GO:0016757">
    <property type="term" value="F:glycosyltransferase activity"/>
    <property type="evidence" value="ECO:0007669"/>
    <property type="project" value="UniProtKB-KW"/>
</dbReference>
<organism evidence="1">
    <name type="scientific">Campylobacter jejuni subsp. jejuni</name>
    <dbReference type="NCBI Taxonomy" id="32022"/>
    <lineage>
        <taxon>Bacteria</taxon>
        <taxon>Pseudomonadati</taxon>
        <taxon>Campylobacterota</taxon>
        <taxon>Epsilonproteobacteria</taxon>
        <taxon>Campylobacterales</taxon>
        <taxon>Campylobacteraceae</taxon>
        <taxon>Campylobacter</taxon>
    </lineage>
</organism>
<protein>
    <submittedName>
        <fullName evidence="1">Putative alpha-2,3-sialyltransferase</fullName>
    </submittedName>
</protein>
<name>A0A0S2CFC5_CAMJU</name>
<sequence>MKNITYWKQNDLINIDYDIYKDNADFIVLDLKDDVLLECIVIFNCLNIDGLNLYYKIKNDWILLDKNIFSIKESKIELTYTENIKARFLKFNYLENIKISVYRRKYKGLALANRFDGFGARMFAIINAMYIADKTDFKFGFIWKENSLNANFIDLDKEEQIFSADFLLEYSYTNNNIVKKSNFNNYTPSNIQLKNIKQAINEDYGFDVTVWNELYNSMVDIDKQEFIINAKKFWKNIRFSKRYTDIICYSNEIKNDIGDFIVFHMRGGEVVNDAYIRQFNICSLFMYIFPIELILNYVKDTDTKVILFCNDNAFFELCRKNLNKNENIIFLNDLYRKDFSKAECDFFSLNLMSKASVIYGSHSQFKNFACLISENNIIKKNIVDLFSYEEQYIIIKNNIENIFTNNLYKASSYGYLYLLSCWLNYDNNLKMQYLEKAYELDSDNLSYKIKYIDLLMCENKIKEAENELNEIFKEQRDKYVNLLLSCFYNQEFFNEFENYKINASHLYVNISHVASKIYFYQKDIKNAILCCTYILKNSLDEEDYEYFLMLIDNICSKDFNYELLNSLNCQNNKLKFQTEYGTAKQRIQNHLSYKLGKALIANSKSLWGYIRMPYVLSYIKDKHQFEQKAYEEKIKQNPNSALPPLETYPDYNEALKEKECFTYKLGEEFIKASKNWYTGGFIKLWFKIRELKKNI</sequence>
<evidence type="ECO:0000313" key="1">
    <source>
        <dbReference type="EMBL" id="ALN43827.1"/>
    </source>
</evidence>
<gene>
    <name evidence="1" type="ORF">HS60.12</name>
</gene>
<proteinExistence type="predicted"/>
<dbReference type="EMBL" id="KT893426">
    <property type="protein sequence ID" value="ALN43827.1"/>
    <property type="molecule type" value="Genomic_DNA"/>
</dbReference>
<dbReference type="AlphaFoldDB" id="A0A0S2CFC5"/>
<keyword evidence="1" id="KW-0328">Glycosyltransferase</keyword>
<reference evidence="1" key="1">
    <citation type="journal article" date="2015" name="PLoS ONE">
        <title>Updated Campylobacter jejuni Capsule PCR Multiplex Typing System and Its Application to Clinical Isolates from South and Southeast Asia.</title>
        <authorList>
            <person name="Poly F."/>
            <person name="Serichantalergs O."/>
            <person name="Kuroiwa J."/>
            <person name="Pootong P."/>
            <person name="Mason C."/>
            <person name="Guerry P."/>
            <person name="Parker C.T."/>
        </authorList>
    </citation>
    <scope>NUCLEOTIDE SEQUENCE</scope>
    <source>
        <strain evidence="1">RM3438</strain>
    </source>
</reference>
<keyword evidence="1" id="KW-0808">Transferase</keyword>